<keyword evidence="2" id="KW-0812">Transmembrane</keyword>
<dbReference type="AlphaFoldDB" id="A0A485LLW9"/>
<feature type="region of interest" description="Disordered" evidence="1">
    <location>
        <begin position="105"/>
        <end position="157"/>
    </location>
</feature>
<evidence type="ECO:0000256" key="2">
    <source>
        <dbReference type="SAM" id="Phobius"/>
    </source>
</evidence>
<accession>A0A485LLW9</accession>
<proteinExistence type="predicted"/>
<reference evidence="3" key="2">
    <citation type="submission" date="2019-06" db="EMBL/GenBank/DDBJ databases">
        <title>Genomics analysis of Aphanomyces spp. identifies a new class of oomycete effector associated with host adaptation.</title>
        <authorList>
            <person name="Gaulin E."/>
        </authorList>
    </citation>
    <scope>NUCLEOTIDE SEQUENCE</scope>
    <source>
        <strain evidence="3">CBS 578.67</strain>
    </source>
</reference>
<dbReference type="OrthoDB" id="161061at2759"/>
<reference evidence="4 5" key="1">
    <citation type="submission" date="2019-03" db="EMBL/GenBank/DDBJ databases">
        <authorList>
            <person name="Gaulin E."/>
            <person name="Dumas B."/>
        </authorList>
    </citation>
    <scope>NUCLEOTIDE SEQUENCE [LARGE SCALE GENOMIC DNA]</scope>
    <source>
        <strain evidence="4">CBS 568.67</strain>
    </source>
</reference>
<dbReference type="EMBL" id="VJMH01007053">
    <property type="protein sequence ID" value="KAF0685720.1"/>
    <property type="molecule type" value="Genomic_DNA"/>
</dbReference>
<sequence length="157" mass="17654">MVELIEVIVKGICLVYCLAIYGVTQALKGQEIDRFYLWMTYILAMTCPCIWALIRCAREWDARRKVVVVKEKKKKKPDIATKKDPRVGLTQAEILAAQRDKAKEIGGIVDSKKKRDKKASPKRKGPPPKADKGDKKGDKKADKGDKKAGKKDKTNNV</sequence>
<keyword evidence="2" id="KW-1133">Transmembrane helix</keyword>
<evidence type="ECO:0000313" key="4">
    <source>
        <dbReference type="EMBL" id="VFT99081.1"/>
    </source>
</evidence>
<dbReference type="EMBL" id="CAADRA010007079">
    <property type="protein sequence ID" value="VFT99081.1"/>
    <property type="molecule type" value="Genomic_DNA"/>
</dbReference>
<feature type="compositionally biased region" description="Basic and acidic residues" evidence="1">
    <location>
        <begin position="129"/>
        <end position="157"/>
    </location>
</feature>
<keyword evidence="5" id="KW-1185">Reference proteome</keyword>
<name>A0A485LLW9_9STRA</name>
<feature type="transmembrane region" description="Helical" evidence="2">
    <location>
        <begin position="35"/>
        <end position="54"/>
    </location>
</feature>
<dbReference type="Proteomes" id="UP000332933">
    <property type="component" value="Unassembled WGS sequence"/>
</dbReference>
<evidence type="ECO:0000313" key="3">
    <source>
        <dbReference type="EMBL" id="KAF0685720.1"/>
    </source>
</evidence>
<gene>
    <name evidence="4" type="primary">Aste57867_22419</name>
    <name evidence="3" type="ORF">As57867_022349</name>
    <name evidence="4" type="ORF">ASTE57867_22419</name>
</gene>
<evidence type="ECO:0000256" key="1">
    <source>
        <dbReference type="SAM" id="MobiDB-lite"/>
    </source>
</evidence>
<protein>
    <submittedName>
        <fullName evidence="4">Aste57867_22419 protein</fullName>
    </submittedName>
</protein>
<evidence type="ECO:0000313" key="5">
    <source>
        <dbReference type="Proteomes" id="UP000332933"/>
    </source>
</evidence>
<organism evidence="4 5">
    <name type="scientific">Aphanomyces stellatus</name>
    <dbReference type="NCBI Taxonomy" id="120398"/>
    <lineage>
        <taxon>Eukaryota</taxon>
        <taxon>Sar</taxon>
        <taxon>Stramenopiles</taxon>
        <taxon>Oomycota</taxon>
        <taxon>Saprolegniomycetes</taxon>
        <taxon>Saprolegniales</taxon>
        <taxon>Verrucalvaceae</taxon>
        <taxon>Aphanomyces</taxon>
    </lineage>
</organism>
<feature type="transmembrane region" description="Helical" evidence="2">
    <location>
        <begin position="7"/>
        <end position="23"/>
    </location>
</feature>
<feature type="compositionally biased region" description="Basic residues" evidence="1">
    <location>
        <begin position="112"/>
        <end position="126"/>
    </location>
</feature>
<keyword evidence="2" id="KW-0472">Membrane</keyword>